<feature type="compositionally biased region" description="Polar residues" evidence="1">
    <location>
        <begin position="32"/>
        <end position="46"/>
    </location>
</feature>
<name>A0ABW1L910_9BACL</name>
<feature type="compositionally biased region" description="Gly residues" evidence="1">
    <location>
        <begin position="50"/>
        <end position="67"/>
    </location>
</feature>
<reference evidence="3" key="1">
    <citation type="journal article" date="2019" name="Int. J. Syst. Evol. Microbiol.">
        <title>The Global Catalogue of Microorganisms (GCM) 10K type strain sequencing project: providing services to taxonomists for standard genome sequencing and annotation.</title>
        <authorList>
            <consortium name="The Broad Institute Genomics Platform"/>
            <consortium name="The Broad Institute Genome Sequencing Center for Infectious Disease"/>
            <person name="Wu L."/>
            <person name="Ma J."/>
        </authorList>
    </citation>
    <scope>NUCLEOTIDE SEQUENCE [LARGE SCALE GENOMIC DNA]</scope>
    <source>
        <strain evidence="3">CCUG 54527</strain>
    </source>
</reference>
<sequence>MRYQSFYPFSQQQAPPIPQQFQAPRNSFLRGLSQSFGAGNAGTPQAPNGFPGGGPSPFGLGGTGGAGIPPVANRMEQYLQTADQFLSTAQRLTPMVQQVAPMVQNIPALWKIYRGFQNMPDATTTSTVARSVSAAASSVPRTTGASIPRIFQPPL</sequence>
<dbReference type="Proteomes" id="UP001596170">
    <property type="component" value="Unassembled WGS sequence"/>
</dbReference>
<evidence type="ECO:0000313" key="3">
    <source>
        <dbReference type="Proteomes" id="UP001596170"/>
    </source>
</evidence>
<evidence type="ECO:0000313" key="2">
    <source>
        <dbReference type="EMBL" id="MFC6039863.1"/>
    </source>
</evidence>
<organism evidence="2 3">
    <name type="scientific">Paenisporosarcina macmurdoensis</name>
    <dbReference type="NCBI Taxonomy" id="212659"/>
    <lineage>
        <taxon>Bacteria</taxon>
        <taxon>Bacillati</taxon>
        <taxon>Bacillota</taxon>
        <taxon>Bacilli</taxon>
        <taxon>Bacillales</taxon>
        <taxon>Caryophanaceae</taxon>
        <taxon>Paenisporosarcina</taxon>
    </lineage>
</organism>
<dbReference type="RefSeq" id="WP_377734049.1">
    <property type="nucleotide sequence ID" value="NZ_JBHSRI010000018.1"/>
</dbReference>
<dbReference type="InterPro" id="IPR025571">
    <property type="entry name" value="YqfQ"/>
</dbReference>
<feature type="region of interest" description="Disordered" evidence="1">
    <location>
        <begin position="32"/>
        <end position="67"/>
    </location>
</feature>
<gene>
    <name evidence="2" type="primary">vrrA</name>
    <name evidence="2" type="ORF">ACFPYN_10570</name>
</gene>
<dbReference type="Pfam" id="PF14181">
    <property type="entry name" value="YqfQ"/>
    <property type="match status" value="1"/>
</dbReference>
<evidence type="ECO:0000256" key="1">
    <source>
        <dbReference type="SAM" id="MobiDB-lite"/>
    </source>
</evidence>
<proteinExistence type="predicted"/>
<protein>
    <submittedName>
        <fullName evidence="2">VrrA/YqfQ family protein</fullName>
    </submittedName>
</protein>
<comment type="caution">
    <text evidence="2">The sequence shown here is derived from an EMBL/GenBank/DDBJ whole genome shotgun (WGS) entry which is preliminary data.</text>
</comment>
<dbReference type="EMBL" id="JBHSRI010000018">
    <property type="protein sequence ID" value="MFC6039863.1"/>
    <property type="molecule type" value="Genomic_DNA"/>
</dbReference>
<accession>A0ABW1L910</accession>
<keyword evidence="3" id="KW-1185">Reference proteome</keyword>